<dbReference type="RefSeq" id="WP_146056731.1">
    <property type="nucleotide sequence ID" value="NZ_PQWB01000011.1"/>
</dbReference>
<evidence type="ECO:0000313" key="3">
    <source>
        <dbReference type="Proteomes" id="UP000237082"/>
    </source>
</evidence>
<gene>
    <name evidence="2" type="ORF">C2I19_02650</name>
</gene>
<accession>A0A2S5DKJ3</accession>
<name>A0A2S5DKJ3_9NEIS</name>
<keyword evidence="3" id="KW-1185">Reference proteome</keyword>
<protein>
    <submittedName>
        <fullName evidence="2">Uncharacterized protein</fullName>
    </submittedName>
</protein>
<dbReference type="Proteomes" id="UP000237082">
    <property type="component" value="Unassembled WGS sequence"/>
</dbReference>
<evidence type="ECO:0000313" key="2">
    <source>
        <dbReference type="EMBL" id="POZ63551.1"/>
    </source>
</evidence>
<dbReference type="EMBL" id="PQWB01000011">
    <property type="protein sequence ID" value="POZ63551.1"/>
    <property type="molecule type" value="Genomic_DNA"/>
</dbReference>
<reference evidence="3" key="1">
    <citation type="submission" date="2018-02" db="EMBL/GenBank/DDBJ databases">
        <authorList>
            <person name="O'Hara-Hanley K."/>
            <person name="Soby S."/>
        </authorList>
    </citation>
    <scope>NUCLEOTIDE SEQUENCE [LARGE SCALE GENOMIC DNA]</scope>
    <source>
        <strain evidence="3">MWU14-2602</strain>
    </source>
</reference>
<proteinExistence type="predicted"/>
<sequence>MALFFASLSRHLLRDMLGDHVRPSDAPLRRSTSPTDPRESDERQRLLQRLEQCRLEKGGAC</sequence>
<feature type="region of interest" description="Disordered" evidence="1">
    <location>
        <begin position="19"/>
        <end position="44"/>
    </location>
</feature>
<comment type="caution">
    <text evidence="2">The sequence shown here is derived from an EMBL/GenBank/DDBJ whole genome shotgun (WGS) entry which is preliminary data.</text>
</comment>
<organism evidence="2 3">
    <name type="scientific">Chromobacterium alticapitis</name>
    <dbReference type="NCBI Taxonomy" id="2073169"/>
    <lineage>
        <taxon>Bacteria</taxon>
        <taxon>Pseudomonadati</taxon>
        <taxon>Pseudomonadota</taxon>
        <taxon>Betaproteobacteria</taxon>
        <taxon>Neisseriales</taxon>
        <taxon>Chromobacteriaceae</taxon>
        <taxon>Chromobacterium</taxon>
    </lineage>
</organism>
<dbReference type="AlphaFoldDB" id="A0A2S5DKJ3"/>
<evidence type="ECO:0000256" key="1">
    <source>
        <dbReference type="SAM" id="MobiDB-lite"/>
    </source>
</evidence>